<dbReference type="Proteomes" id="UP000176902">
    <property type="component" value="Unassembled WGS sequence"/>
</dbReference>
<dbReference type="GO" id="GO:0003677">
    <property type="term" value="F:DNA binding"/>
    <property type="evidence" value="ECO:0007669"/>
    <property type="project" value="InterPro"/>
</dbReference>
<dbReference type="Gene3D" id="2.10.260.10">
    <property type="match status" value="1"/>
</dbReference>
<proteinExistence type="predicted"/>
<evidence type="ECO:0000313" key="3">
    <source>
        <dbReference type="Proteomes" id="UP000176902"/>
    </source>
</evidence>
<protein>
    <recommendedName>
        <fullName evidence="1">SpoVT-AbrB domain-containing protein</fullName>
    </recommendedName>
</protein>
<evidence type="ECO:0000313" key="2">
    <source>
        <dbReference type="EMBL" id="OGE31165.1"/>
    </source>
</evidence>
<reference evidence="2 3" key="1">
    <citation type="journal article" date="2016" name="Nat. Commun.">
        <title>Thousands of microbial genomes shed light on interconnected biogeochemical processes in an aquifer system.</title>
        <authorList>
            <person name="Anantharaman K."/>
            <person name="Brown C.T."/>
            <person name="Hug L.A."/>
            <person name="Sharon I."/>
            <person name="Castelle C.J."/>
            <person name="Probst A.J."/>
            <person name="Thomas B.C."/>
            <person name="Singh A."/>
            <person name="Wilkins M.J."/>
            <person name="Karaoz U."/>
            <person name="Brodie E.L."/>
            <person name="Williams K.H."/>
            <person name="Hubbard S.S."/>
            <person name="Banfield J.F."/>
        </authorList>
    </citation>
    <scope>NUCLEOTIDE SEQUENCE [LARGE SCALE GENOMIC DNA]</scope>
</reference>
<dbReference type="STRING" id="1797768.A3C59_04125"/>
<organism evidence="2 3">
    <name type="scientific">Candidatus Daviesbacteria bacterium RIFCSPHIGHO2_02_FULL_36_13</name>
    <dbReference type="NCBI Taxonomy" id="1797768"/>
    <lineage>
        <taxon>Bacteria</taxon>
        <taxon>Candidatus Daviesiibacteriota</taxon>
    </lineage>
</organism>
<dbReference type="SUPFAM" id="SSF89447">
    <property type="entry name" value="AbrB/MazE/MraZ-like"/>
    <property type="match status" value="1"/>
</dbReference>
<feature type="domain" description="SpoVT-AbrB" evidence="1">
    <location>
        <begin position="5"/>
        <end position="51"/>
    </location>
</feature>
<dbReference type="InterPro" id="IPR007159">
    <property type="entry name" value="SpoVT-AbrB_dom"/>
</dbReference>
<dbReference type="SMART" id="SM00966">
    <property type="entry name" value="SpoVT_AbrB"/>
    <property type="match status" value="1"/>
</dbReference>
<evidence type="ECO:0000259" key="1">
    <source>
        <dbReference type="SMART" id="SM00966"/>
    </source>
</evidence>
<comment type="caution">
    <text evidence="2">The sequence shown here is derived from an EMBL/GenBank/DDBJ whole genome shotgun (WGS) entry which is preliminary data.</text>
</comment>
<dbReference type="AlphaFoldDB" id="A0A1F5JR97"/>
<dbReference type="EMBL" id="MFCV01000043">
    <property type="protein sequence ID" value="OGE31165.1"/>
    <property type="molecule type" value="Genomic_DNA"/>
</dbReference>
<sequence>MLFTTSVTQKGQATIPAPIRKRLGILPNTKIVFELKDNNEASFKPVIDFISLKGSVKTNKPFDLNAMEKAIEDEVINKYVKKSS</sequence>
<accession>A0A1F5JR97</accession>
<name>A0A1F5JR97_9BACT</name>
<dbReference type="Pfam" id="PF04014">
    <property type="entry name" value="MazE_antitoxin"/>
    <property type="match status" value="1"/>
</dbReference>
<gene>
    <name evidence="2" type="ORF">A3C59_04125</name>
</gene>
<dbReference type="InterPro" id="IPR037914">
    <property type="entry name" value="SpoVT-AbrB_sf"/>
</dbReference>
<dbReference type="NCBIfam" id="TIGR01439">
    <property type="entry name" value="lp_hng_hel_AbrB"/>
    <property type="match status" value="1"/>
</dbReference>